<feature type="domain" description="G-protein coupled receptors family 1 profile" evidence="8">
    <location>
        <begin position="16"/>
        <end position="245"/>
    </location>
</feature>
<dbReference type="SUPFAM" id="SSF81321">
    <property type="entry name" value="Family A G protein-coupled receptor-like"/>
    <property type="match status" value="1"/>
</dbReference>
<dbReference type="GO" id="GO:0004930">
    <property type="term" value="F:G protein-coupled receptor activity"/>
    <property type="evidence" value="ECO:0007669"/>
    <property type="project" value="InterPro"/>
</dbReference>
<evidence type="ECO:0000259" key="8">
    <source>
        <dbReference type="PROSITE" id="PS50262"/>
    </source>
</evidence>
<feature type="transmembrane region" description="Helical" evidence="7">
    <location>
        <begin position="43"/>
        <end position="63"/>
    </location>
</feature>
<dbReference type="PROSITE" id="PS50262">
    <property type="entry name" value="G_PROTEIN_RECEP_F1_2"/>
    <property type="match status" value="1"/>
</dbReference>
<comment type="caution">
    <text evidence="9">The sequence shown here is derived from an EMBL/GenBank/DDBJ whole genome shotgun (WGS) entry which is preliminary data.</text>
</comment>
<comment type="subcellular location">
    <subcellularLocation>
        <location evidence="1">Cell membrane</location>
        <topology evidence="1">Multi-pass membrane protein</topology>
    </subcellularLocation>
</comment>
<feature type="transmembrane region" description="Helical" evidence="7">
    <location>
        <begin position="226"/>
        <end position="253"/>
    </location>
</feature>
<name>A0A814L125_ADIRI</name>
<feature type="transmembrane region" description="Helical" evidence="7">
    <location>
        <begin position="83"/>
        <end position="108"/>
    </location>
</feature>
<gene>
    <name evidence="9" type="ORF">XAT740_LOCUS16075</name>
</gene>
<reference evidence="9" key="1">
    <citation type="submission" date="2021-02" db="EMBL/GenBank/DDBJ databases">
        <authorList>
            <person name="Nowell W R."/>
        </authorList>
    </citation>
    <scope>NUCLEOTIDE SEQUENCE</scope>
</reference>
<dbReference type="Gene3D" id="1.20.1070.10">
    <property type="entry name" value="Rhodopsin 7-helix transmembrane proteins"/>
    <property type="match status" value="1"/>
</dbReference>
<keyword evidence="6" id="KW-0675">Receptor</keyword>
<evidence type="ECO:0000256" key="1">
    <source>
        <dbReference type="ARBA" id="ARBA00004651"/>
    </source>
</evidence>
<dbReference type="AlphaFoldDB" id="A0A814L125"/>
<accession>A0A814L125</accession>
<evidence type="ECO:0000256" key="6">
    <source>
        <dbReference type="ARBA" id="ARBA00023170"/>
    </source>
</evidence>
<feature type="transmembrane region" description="Helical" evidence="7">
    <location>
        <begin position="6"/>
        <end position="31"/>
    </location>
</feature>
<dbReference type="Pfam" id="PF00001">
    <property type="entry name" value="7tm_1"/>
    <property type="match status" value="1"/>
</dbReference>
<evidence type="ECO:0000256" key="2">
    <source>
        <dbReference type="ARBA" id="ARBA00022475"/>
    </source>
</evidence>
<evidence type="ECO:0000313" key="9">
    <source>
        <dbReference type="EMBL" id="CAF1056962.1"/>
    </source>
</evidence>
<dbReference type="EMBL" id="CAJNOR010001014">
    <property type="protein sequence ID" value="CAF1056962.1"/>
    <property type="molecule type" value="Genomic_DNA"/>
</dbReference>
<keyword evidence="5 7" id="KW-0472">Membrane</keyword>
<dbReference type="InterPro" id="IPR017452">
    <property type="entry name" value="GPCR_Rhodpsn_7TM"/>
</dbReference>
<evidence type="ECO:0000256" key="4">
    <source>
        <dbReference type="ARBA" id="ARBA00022989"/>
    </source>
</evidence>
<feature type="transmembrane region" description="Helical" evidence="7">
    <location>
        <begin position="120"/>
        <end position="141"/>
    </location>
</feature>
<proteinExistence type="predicted"/>
<protein>
    <recommendedName>
        <fullName evidence="8">G-protein coupled receptors family 1 profile domain-containing protein</fullName>
    </recommendedName>
</protein>
<keyword evidence="3 7" id="KW-0812">Transmembrane</keyword>
<dbReference type="CDD" id="cd00637">
    <property type="entry name" value="7tm_classA_rhodopsin-like"/>
    <property type="match status" value="1"/>
</dbReference>
<evidence type="ECO:0000256" key="3">
    <source>
        <dbReference type="ARBA" id="ARBA00022692"/>
    </source>
</evidence>
<organism evidence="9 10">
    <name type="scientific">Adineta ricciae</name>
    <name type="common">Rotifer</name>
    <dbReference type="NCBI Taxonomy" id="249248"/>
    <lineage>
        <taxon>Eukaryota</taxon>
        <taxon>Metazoa</taxon>
        <taxon>Spiralia</taxon>
        <taxon>Gnathifera</taxon>
        <taxon>Rotifera</taxon>
        <taxon>Eurotatoria</taxon>
        <taxon>Bdelloidea</taxon>
        <taxon>Adinetida</taxon>
        <taxon>Adinetidae</taxon>
        <taxon>Adineta</taxon>
    </lineage>
</organism>
<dbReference type="InterPro" id="IPR000276">
    <property type="entry name" value="GPCR_Rhodpsn"/>
</dbReference>
<evidence type="ECO:0000313" key="10">
    <source>
        <dbReference type="Proteomes" id="UP000663828"/>
    </source>
</evidence>
<evidence type="ECO:0000256" key="5">
    <source>
        <dbReference type="ARBA" id="ARBA00023136"/>
    </source>
</evidence>
<keyword evidence="2" id="KW-1003">Cell membrane</keyword>
<dbReference type="Proteomes" id="UP000663828">
    <property type="component" value="Unassembled WGS sequence"/>
</dbReference>
<keyword evidence="4 7" id="KW-1133">Transmembrane helix</keyword>
<feature type="transmembrane region" description="Helical" evidence="7">
    <location>
        <begin position="153"/>
        <end position="175"/>
    </location>
</feature>
<dbReference type="GO" id="GO:0005886">
    <property type="term" value="C:plasma membrane"/>
    <property type="evidence" value="ECO:0007669"/>
    <property type="project" value="UniProtKB-SubCell"/>
</dbReference>
<keyword evidence="10" id="KW-1185">Reference proteome</keyword>
<dbReference type="PANTHER" id="PTHR24241">
    <property type="entry name" value="NEUROPEPTIDE RECEPTOR-RELATED G-PROTEIN COUPLED RECEPTOR"/>
    <property type="match status" value="1"/>
</dbReference>
<evidence type="ECO:0000256" key="7">
    <source>
        <dbReference type="SAM" id="Phobius"/>
    </source>
</evidence>
<sequence>MSTVSLVFTLIQIGLFALIILLSLIYSLTILCIRRFHCQINMFTLNVCLAIIVCALYWMIYYIMLEFNPLKLFSVNTCGFLSYAQVLCTFQVSLAFTVVSIHRLCLIAYPTKLFFKTKRWATICVLSQWCVGVVLSLPILIDQSSCTTVKWKRIYTLILVVIIPSLSHVIINSIIVKYVRASSLRVRPEIRATQISMINPTNQNQPRAQHQTKISRRDVHLLRHMIFMFFIFVGGWMPIYVMTVVMACAIGAASISENIHRQKRDNFGCDAFVTSCGSKGACCDVHDQCYKEHGCTWASWLYTDSLVASIEQSILSMEASKLLAEKFNLASAAVIADSLQQAKKIRDQMVACRQCNNDAMSCVVNLNPGPSTCCTAKTCGQPRTN</sequence>